<dbReference type="Proteomes" id="UP000277145">
    <property type="component" value="Unassembled WGS sequence"/>
</dbReference>
<evidence type="ECO:0000259" key="4">
    <source>
        <dbReference type="Pfam" id="PF18654"/>
    </source>
</evidence>
<protein>
    <submittedName>
        <fullName evidence="5">Kinectin 1</fullName>
    </submittedName>
</protein>
<proteinExistence type="predicted"/>
<keyword evidence="1" id="KW-0175">Coiled coil</keyword>
<evidence type="ECO:0000256" key="1">
    <source>
        <dbReference type="SAM" id="Coils"/>
    </source>
</evidence>
<reference evidence="5 6" key="1">
    <citation type="submission" date="2018-08" db="EMBL/GenBank/DDBJ databases">
        <title>Genome Sequences of Legionella pneumophila subsp. pneumophila Isolates, Recovered from a Drinking Water System in a Large Builging.</title>
        <authorList>
            <person name="Gomez-Alvarez V."/>
            <person name="Boczek L."/>
            <person name="King D."/>
            <person name="Pemberton A."/>
            <person name="Pfaller S."/>
            <person name="Rodgers M."/>
            <person name="Santodomingo J."/>
            <person name="Revetta R."/>
        </authorList>
    </citation>
    <scope>NUCLEOTIDE SEQUENCE [LARGE SCALE GENOMIC DNA]</scope>
    <source>
        <strain evidence="5 6">L01C.1</strain>
    </source>
</reference>
<dbReference type="AlphaFoldDB" id="A0A3A6UTI3"/>
<evidence type="ECO:0000256" key="2">
    <source>
        <dbReference type="SAM" id="MobiDB-lite"/>
    </source>
</evidence>
<feature type="transmembrane region" description="Helical" evidence="3">
    <location>
        <begin position="374"/>
        <end position="407"/>
    </location>
</feature>
<feature type="compositionally biased region" description="Polar residues" evidence="2">
    <location>
        <begin position="518"/>
        <end position="547"/>
    </location>
</feature>
<feature type="coiled-coil region" evidence="1">
    <location>
        <begin position="476"/>
        <end position="510"/>
    </location>
</feature>
<evidence type="ECO:0000313" key="5">
    <source>
        <dbReference type="EMBL" id="RJY27451.1"/>
    </source>
</evidence>
<feature type="region of interest" description="Disordered" evidence="2">
    <location>
        <begin position="518"/>
        <end position="561"/>
    </location>
</feature>
<sequence>MIMFLANCNIEELVTEHIKQFLADEELSFSGLKDLILSKAPIPWIHSSVTAALLKSRDSDKTEVKKNLEQQSYKAQMAEDKIQKEQDEAEALKDKKLKEILTRELNHIPTQISEQQTELRLLHYKLERLFESQTKVDVIQHPDSSMKKIKPSSTHSASIERLQRSINEREIKIQSLFEQEVNNKIKLNEIEKRASIRSQHHTKRVKRAQARIGYNSTGEDILSTLSGKNQSILLRSIQKQHHALEKKCTDLIQEADQINYPLFLEELQKHLNKKKHNLSSQEVDGLKSVIKYIKQHLEFEHEAINTQSSLHIKKQSISSQIVKLRELQSKLKTLKNNNPHLTAANEELVSRNLELTAMKEHHANLRHRLGTPALLLFGLTFLFSIPLILTISGVIPFFIAPALLYILVSAPPTILLLSTLGVGIAAIVFSFKMHSNESAIKSNLQTMETNSNQMSRNSQNLKSLEALTIPTLDMQIKKDENLRDQLMLSLQKQQRQAAQAFQKAKEVECLSYANSSFLNSGNTQSSDPSFSTYSEESDNALNDSNDSLEALEEETVNGIGS</sequence>
<accession>A0A3A6UTI3</accession>
<gene>
    <name evidence="5" type="ORF">D1H98_14600</name>
</gene>
<feature type="coiled-coil region" evidence="1">
    <location>
        <begin position="317"/>
        <end position="344"/>
    </location>
</feature>
<comment type="caution">
    <text evidence="5">The sequence shown here is derived from an EMBL/GenBank/DDBJ whole genome shotgun (WGS) entry which is preliminary data.</text>
</comment>
<dbReference type="Pfam" id="PF18654">
    <property type="entry name" value="LegC3_N"/>
    <property type="match status" value="1"/>
</dbReference>
<keyword evidence="3" id="KW-0812">Transmembrane</keyword>
<feature type="coiled-coil region" evidence="1">
    <location>
        <begin position="68"/>
        <end position="95"/>
    </location>
</feature>
<evidence type="ECO:0000313" key="6">
    <source>
        <dbReference type="Proteomes" id="UP000277145"/>
    </source>
</evidence>
<feature type="transmembrane region" description="Helical" evidence="3">
    <location>
        <begin position="413"/>
        <end position="431"/>
    </location>
</feature>
<organism evidence="5 6">
    <name type="scientific">Legionella pneumophila subsp. pneumophila</name>
    <dbReference type="NCBI Taxonomy" id="91891"/>
    <lineage>
        <taxon>Bacteria</taxon>
        <taxon>Pseudomonadati</taxon>
        <taxon>Pseudomonadota</taxon>
        <taxon>Gammaproteobacteria</taxon>
        <taxon>Legionellales</taxon>
        <taxon>Legionellaceae</taxon>
        <taxon>Legionella</taxon>
    </lineage>
</organism>
<keyword evidence="3" id="KW-0472">Membrane</keyword>
<dbReference type="InterPro" id="IPR041357">
    <property type="entry name" value="LegC3_N_Legionellaceae"/>
</dbReference>
<feature type="domain" description="LegC3 N-terminal Legionellaceae" evidence="4">
    <location>
        <begin position="3"/>
        <end position="299"/>
    </location>
</feature>
<evidence type="ECO:0000256" key="3">
    <source>
        <dbReference type="SAM" id="Phobius"/>
    </source>
</evidence>
<keyword evidence="3" id="KW-1133">Transmembrane helix</keyword>
<feature type="coiled-coil region" evidence="1">
    <location>
        <begin position="234"/>
        <end position="284"/>
    </location>
</feature>
<dbReference type="NCBIfam" id="NF043059">
    <property type="entry name" value="T4SS_LegC3"/>
    <property type="match status" value="1"/>
</dbReference>
<name>A0A3A6UTI3_LEGPN</name>
<dbReference type="RefSeq" id="WP_080019985.1">
    <property type="nucleotide sequence ID" value="NZ_CP021281.1"/>
</dbReference>
<dbReference type="EMBL" id="QWDR01000003">
    <property type="protein sequence ID" value="RJY27451.1"/>
    <property type="molecule type" value="Genomic_DNA"/>
</dbReference>